<name>A0A5A7TUL0_CUCMM</name>
<accession>A0A5A7TUL0</accession>
<dbReference type="AlphaFoldDB" id="A0A5A7TUL0"/>
<proteinExistence type="predicted"/>
<evidence type="ECO:0000313" key="1">
    <source>
        <dbReference type="EMBL" id="KAA0044929.1"/>
    </source>
</evidence>
<organism evidence="1 2">
    <name type="scientific">Cucumis melo var. makuwa</name>
    <name type="common">Oriental melon</name>
    <dbReference type="NCBI Taxonomy" id="1194695"/>
    <lineage>
        <taxon>Eukaryota</taxon>
        <taxon>Viridiplantae</taxon>
        <taxon>Streptophyta</taxon>
        <taxon>Embryophyta</taxon>
        <taxon>Tracheophyta</taxon>
        <taxon>Spermatophyta</taxon>
        <taxon>Magnoliopsida</taxon>
        <taxon>eudicotyledons</taxon>
        <taxon>Gunneridae</taxon>
        <taxon>Pentapetalae</taxon>
        <taxon>rosids</taxon>
        <taxon>fabids</taxon>
        <taxon>Cucurbitales</taxon>
        <taxon>Cucurbitaceae</taxon>
        <taxon>Benincaseae</taxon>
        <taxon>Cucumis</taxon>
    </lineage>
</organism>
<evidence type="ECO:0000313" key="2">
    <source>
        <dbReference type="Proteomes" id="UP000321393"/>
    </source>
</evidence>
<reference evidence="1 2" key="1">
    <citation type="submission" date="2019-08" db="EMBL/GenBank/DDBJ databases">
        <title>Draft genome sequences of two oriental melons (Cucumis melo L. var makuwa).</title>
        <authorList>
            <person name="Kwon S.-Y."/>
        </authorList>
    </citation>
    <scope>NUCLEOTIDE SEQUENCE [LARGE SCALE GENOMIC DNA]</scope>
    <source>
        <strain evidence="2">cv. SW 3</strain>
        <tissue evidence="1">Leaf</tissue>
    </source>
</reference>
<gene>
    <name evidence="1" type="ORF">E6C27_scaffold74G002280</name>
</gene>
<dbReference type="OrthoDB" id="1424613at2759"/>
<sequence>MKVIFLEDRPFFPVSLLQGESVNNKLNWVVPLESTVLLLNLRKEIGSSTAQPAPIQDPNHHEITGNVDEIEVMVEMIGDEAKWDHLGLMFKKTDGRCIEVFTFVWDNLITWRTKKQGVVTRSNAEAKYKVMSLEICKEI</sequence>
<dbReference type="Proteomes" id="UP000321393">
    <property type="component" value="Unassembled WGS sequence"/>
</dbReference>
<dbReference type="EMBL" id="SSTE01014791">
    <property type="protein sequence ID" value="KAA0044929.1"/>
    <property type="molecule type" value="Genomic_DNA"/>
</dbReference>
<protein>
    <submittedName>
        <fullName evidence="1">Mitochondrial protein</fullName>
    </submittedName>
</protein>
<comment type="caution">
    <text evidence="1">The sequence shown here is derived from an EMBL/GenBank/DDBJ whole genome shotgun (WGS) entry which is preliminary data.</text>
</comment>